<keyword evidence="1" id="KW-0472">Membrane</keyword>
<dbReference type="AlphaFoldDB" id="Q0RCT9"/>
<proteinExistence type="predicted"/>
<name>Q0RCT9_FRAAA</name>
<organism evidence="2 3">
    <name type="scientific">Frankia alni (strain DSM 45986 / CECT 9034 / ACN14a)</name>
    <dbReference type="NCBI Taxonomy" id="326424"/>
    <lineage>
        <taxon>Bacteria</taxon>
        <taxon>Bacillati</taxon>
        <taxon>Actinomycetota</taxon>
        <taxon>Actinomycetes</taxon>
        <taxon>Frankiales</taxon>
        <taxon>Frankiaceae</taxon>
        <taxon>Frankia</taxon>
    </lineage>
</organism>
<accession>Q0RCT9</accession>
<reference evidence="2 3" key="1">
    <citation type="journal article" date="2007" name="Genome Res.">
        <title>Genome characteristics of facultatively symbiotic Frankia sp. strains reflect host range and host plant biogeography.</title>
        <authorList>
            <person name="Normand P."/>
            <person name="Lapierre P."/>
            <person name="Tisa L.S."/>
            <person name="Gogarten J.P."/>
            <person name="Alloisio N."/>
            <person name="Bagnarol E."/>
            <person name="Bassi C.A."/>
            <person name="Berry A.M."/>
            <person name="Bickhart D.M."/>
            <person name="Choisne N."/>
            <person name="Couloux A."/>
            <person name="Cournoyer B."/>
            <person name="Cruveiller S."/>
            <person name="Daubin V."/>
            <person name="Demange N."/>
            <person name="Francino M.P."/>
            <person name="Goltsman E."/>
            <person name="Huang Y."/>
            <person name="Kopp O.R."/>
            <person name="Labarre L."/>
            <person name="Lapidus A."/>
            <person name="Lavire C."/>
            <person name="Marechal J."/>
            <person name="Martinez M."/>
            <person name="Mastronunzio J.E."/>
            <person name="Mullin B.C."/>
            <person name="Niemann J."/>
            <person name="Pujic P."/>
            <person name="Rawnsley T."/>
            <person name="Rouy Z."/>
            <person name="Schenowitz C."/>
            <person name="Sellstedt A."/>
            <person name="Tavares F."/>
            <person name="Tomkins J.P."/>
            <person name="Vallenet D."/>
            <person name="Valverde C."/>
            <person name="Wall L.G."/>
            <person name="Wang Y."/>
            <person name="Medigue C."/>
            <person name="Benson D.R."/>
        </authorList>
    </citation>
    <scope>NUCLEOTIDE SEQUENCE [LARGE SCALE GENOMIC DNA]</scope>
    <source>
        <strain evidence="3">DSM 45986 / CECT 9034 / ACN14a</strain>
    </source>
</reference>
<evidence type="ECO:0000256" key="1">
    <source>
        <dbReference type="SAM" id="Phobius"/>
    </source>
</evidence>
<feature type="transmembrane region" description="Helical" evidence="1">
    <location>
        <begin position="34"/>
        <end position="54"/>
    </location>
</feature>
<keyword evidence="3" id="KW-1185">Reference proteome</keyword>
<dbReference type="EMBL" id="CT573213">
    <property type="protein sequence ID" value="CAJ64735.1"/>
    <property type="molecule type" value="Genomic_DNA"/>
</dbReference>
<dbReference type="KEGG" id="fal:FRAAL6111"/>
<dbReference type="Proteomes" id="UP000000657">
    <property type="component" value="Chromosome"/>
</dbReference>
<keyword evidence="1" id="KW-0812">Transmembrane</keyword>
<gene>
    <name evidence="2" type="ordered locus">FRAAL6111</name>
</gene>
<evidence type="ECO:0000313" key="3">
    <source>
        <dbReference type="Proteomes" id="UP000000657"/>
    </source>
</evidence>
<dbReference type="STRING" id="326424.FRAAL6111"/>
<dbReference type="HOGENOM" id="CLU_2953771_0_0_11"/>
<evidence type="ECO:0000313" key="2">
    <source>
        <dbReference type="EMBL" id="CAJ64735.1"/>
    </source>
</evidence>
<protein>
    <submittedName>
        <fullName evidence="2">Uncharacterized protein</fullName>
    </submittedName>
</protein>
<sequence length="59" mass="6113">MIRIGLVLVCLAAGLAIGVDLLREARSSRARGVGRLMNVGLPVVAVAAFAACWVRVSHG</sequence>
<keyword evidence="1" id="KW-1133">Transmembrane helix</keyword>